<comment type="subcellular location">
    <subcellularLocation>
        <location evidence="1">Nucleus</location>
    </subcellularLocation>
</comment>
<dbReference type="Proteomes" id="UP001293593">
    <property type="component" value="Unassembled WGS sequence"/>
</dbReference>
<name>A0AAE1KCM2_9FABA</name>
<dbReference type="GO" id="GO:0046983">
    <property type="term" value="F:protein dimerization activity"/>
    <property type="evidence" value="ECO:0007669"/>
    <property type="project" value="InterPro"/>
</dbReference>
<comment type="subunit">
    <text evidence="2">Homodimer.</text>
</comment>
<evidence type="ECO:0000256" key="3">
    <source>
        <dbReference type="ARBA" id="ARBA00023015"/>
    </source>
</evidence>
<keyword evidence="3" id="KW-0805">Transcription regulation</keyword>
<dbReference type="EMBL" id="JAWXYG010000005">
    <property type="protein sequence ID" value="KAK4271414.1"/>
    <property type="molecule type" value="Genomic_DNA"/>
</dbReference>
<dbReference type="Gene3D" id="4.10.280.10">
    <property type="entry name" value="Helix-loop-helix DNA-binding domain"/>
    <property type="match status" value="1"/>
</dbReference>
<dbReference type="GO" id="GO:0000981">
    <property type="term" value="F:DNA-binding transcription factor activity, RNA polymerase II-specific"/>
    <property type="evidence" value="ECO:0007669"/>
    <property type="project" value="TreeGrafter"/>
</dbReference>
<feature type="region of interest" description="Disordered" evidence="7">
    <location>
        <begin position="245"/>
        <end position="271"/>
    </location>
</feature>
<dbReference type="CDD" id="cd11393">
    <property type="entry name" value="bHLH_AtbHLH_like"/>
    <property type="match status" value="1"/>
</dbReference>
<proteinExistence type="predicted"/>
<protein>
    <recommendedName>
        <fullName evidence="8">BHLH domain-containing protein</fullName>
    </recommendedName>
</protein>
<feature type="domain" description="BHLH" evidence="8">
    <location>
        <begin position="279"/>
        <end position="328"/>
    </location>
</feature>
<accession>A0AAE1KCM2</accession>
<keyword evidence="5" id="KW-0804">Transcription</keyword>
<dbReference type="PANTHER" id="PTHR16223:SF238">
    <property type="entry name" value="TRANSCRIPTION FACTOR BHLH114"/>
    <property type="match status" value="1"/>
</dbReference>
<dbReference type="FunFam" id="4.10.280.10:FF:000032">
    <property type="entry name" value="Transcription factor bHLH123 family"/>
    <property type="match status" value="1"/>
</dbReference>
<evidence type="ECO:0000259" key="8">
    <source>
        <dbReference type="PROSITE" id="PS50888"/>
    </source>
</evidence>
<dbReference type="SUPFAM" id="SSF47459">
    <property type="entry name" value="HLH, helix-loop-helix DNA-binding domain"/>
    <property type="match status" value="1"/>
</dbReference>
<dbReference type="InterPro" id="IPR045239">
    <property type="entry name" value="bHLH95_bHLH"/>
</dbReference>
<dbReference type="GO" id="GO:0000978">
    <property type="term" value="F:RNA polymerase II cis-regulatory region sequence-specific DNA binding"/>
    <property type="evidence" value="ECO:0007669"/>
    <property type="project" value="TreeGrafter"/>
</dbReference>
<dbReference type="AlphaFoldDB" id="A0AAE1KCM2"/>
<feature type="region of interest" description="Disordered" evidence="7">
    <location>
        <begin position="67"/>
        <end position="96"/>
    </location>
</feature>
<sequence>MAEEFEAAGIYGGNWWINNMNTCCLSSSSLCSIAANNDYGGSNLSCTNWQTHHDLMDLKSPLLVSHHDERKQNHQNESSPSSASENNGNMLIDSSLGFPLPPSSTSSLLGRPESNFQCVIEEEGGGVDSCNNSEMKRSMNQEFGIDHEQNLSYGMYEDDDEHNIVLHFQQPEDLSLFTNPSVAYCSYDSTNQVTPPSWSKASAGHFLKPYSIPKQHQLGEGFHFLKPYSADHVFASSSPQSQTFHHKASCSPLSSKLKREEAPVSSEEQPAELFKRPRIETPSPLPTFKVRKEKLGDRITALQQLVSPFGKTDTASVLHEAIEYIKYLHDQVSVLSAPYLNNNSPAVHQNCQGCDEKEWKDLRSQGLCLAPISSTFSLANYEIMASELWTHHAYEGPHLLM</sequence>
<evidence type="ECO:0000256" key="5">
    <source>
        <dbReference type="ARBA" id="ARBA00023163"/>
    </source>
</evidence>
<dbReference type="PROSITE" id="PS50888">
    <property type="entry name" value="BHLH"/>
    <property type="match status" value="1"/>
</dbReference>
<dbReference type="PANTHER" id="PTHR16223">
    <property type="entry name" value="TRANSCRIPTION FACTOR BHLH83-RELATED"/>
    <property type="match status" value="1"/>
</dbReference>
<keyword evidence="6" id="KW-0539">Nucleus</keyword>
<comment type="caution">
    <text evidence="9">The sequence shown here is derived from an EMBL/GenBank/DDBJ whole genome shotgun (WGS) entry which is preliminary data.</text>
</comment>
<reference evidence="9" key="1">
    <citation type="submission" date="2023-10" db="EMBL/GenBank/DDBJ databases">
        <title>Chromosome-level genome of the transformable northern wattle, Acacia crassicarpa.</title>
        <authorList>
            <person name="Massaro I."/>
            <person name="Sinha N.R."/>
            <person name="Poethig S."/>
            <person name="Leichty A.R."/>
        </authorList>
    </citation>
    <scope>NUCLEOTIDE SEQUENCE</scope>
    <source>
        <strain evidence="9">Acra3RX</strain>
        <tissue evidence="9">Leaf</tissue>
    </source>
</reference>
<dbReference type="InterPro" id="IPR045843">
    <property type="entry name" value="IND-like"/>
</dbReference>
<gene>
    <name evidence="9" type="ORF">QN277_020114</name>
</gene>
<evidence type="ECO:0000256" key="1">
    <source>
        <dbReference type="ARBA" id="ARBA00004123"/>
    </source>
</evidence>
<evidence type="ECO:0000313" key="9">
    <source>
        <dbReference type="EMBL" id="KAK4271414.1"/>
    </source>
</evidence>
<evidence type="ECO:0000313" key="10">
    <source>
        <dbReference type="Proteomes" id="UP001293593"/>
    </source>
</evidence>
<evidence type="ECO:0000256" key="4">
    <source>
        <dbReference type="ARBA" id="ARBA00023125"/>
    </source>
</evidence>
<keyword evidence="10" id="KW-1185">Reference proteome</keyword>
<dbReference type="InterPro" id="IPR011598">
    <property type="entry name" value="bHLH_dom"/>
</dbReference>
<organism evidence="9 10">
    <name type="scientific">Acacia crassicarpa</name>
    <name type="common">northern wattle</name>
    <dbReference type="NCBI Taxonomy" id="499986"/>
    <lineage>
        <taxon>Eukaryota</taxon>
        <taxon>Viridiplantae</taxon>
        <taxon>Streptophyta</taxon>
        <taxon>Embryophyta</taxon>
        <taxon>Tracheophyta</taxon>
        <taxon>Spermatophyta</taxon>
        <taxon>Magnoliopsida</taxon>
        <taxon>eudicotyledons</taxon>
        <taxon>Gunneridae</taxon>
        <taxon>Pentapetalae</taxon>
        <taxon>rosids</taxon>
        <taxon>fabids</taxon>
        <taxon>Fabales</taxon>
        <taxon>Fabaceae</taxon>
        <taxon>Caesalpinioideae</taxon>
        <taxon>mimosoid clade</taxon>
        <taxon>Acacieae</taxon>
        <taxon>Acacia</taxon>
    </lineage>
</organism>
<dbReference type="InterPro" id="IPR036638">
    <property type="entry name" value="HLH_DNA-bd_sf"/>
</dbReference>
<feature type="compositionally biased region" description="Low complexity" evidence="7">
    <location>
        <begin position="75"/>
        <end position="96"/>
    </location>
</feature>
<evidence type="ECO:0000256" key="2">
    <source>
        <dbReference type="ARBA" id="ARBA00011738"/>
    </source>
</evidence>
<evidence type="ECO:0000256" key="6">
    <source>
        <dbReference type="ARBA" id="ARBA00023242"/>
    </source>
</evidence>
<keyword evidence="4" id="KW-0238">DNA-binding</keyword>
<evidence type="ECO:0000256" key="7">
    <source>
        <dbReference type="SAM" id="MobiDB-lite"/>
    </source>
</evidence>
<dbReference type="GO" id="GO:0005634">
    <property type="term" value="C:nucleus"/>
    <property type="evidence" value="ECO:0007669"/>
    <property type="project" value="UniProtKB-SubCell"/>
</dbReference>